<dbReference type="GO" id="GO:0043531">
    <property type="term" value="F:ADP binding"/>
    <property type="evidence" value="ECO:0007669"/>
    <property type="project" value="InterPro"/>
</dbReference>
<evidence type="ECO:0000313" key="2">
    <source>
        <dbReference type="EMBL" id="PUZ68237.1"/>
    </source>
</evidence>
<evidence type="ECO:0000313" key="3">
    <source>
        <dbReference type="Proteomes" id="UP000244336"/>
    </source>
</evidence>
<keyword evidence="3" id="KW-1185">Reference proteome</keyword>
<accession>A0A2T7EK68</accession>
<dbReference type="PANTHER" id="PTHR33377">
    <property type="entry name" value="OS10G0134700 PROTEIN-RELATED"/>
    <property type="match status" value="1"/>
</dbReference>
<organism evidence="2 3">
    <name type="scientific">Panicum hallii var. hallii</name>
    <dbReference type="NCBI Taxonomy" id="1504633"/>
    <lineage>
        <taxon>Eukaryota</taxon>
        <taxon>Viridiplantae</taxon>
        <taxon>Streptophyta</taxon>
        <taxon>Embryophyta</taxon>
        <taxon>Tracheophyta</taxon>
        <taxon>Spermatophyta</taxon>
        <taxon>Magnoliopsida</taxon>
        <taxon>Liliopsida</taxon>
        <taxon>Poales</taxon>
        <taxon>Poaceae</taxon>
        <taxon>PACMAD clade</taxon>
        <taxon>Panicoideae</taxon>
        <taxon>Panicodae</taxon>
        <taxon>Paniceae</taxon>
        <taxon>Panicinae</taxon>
        <taxon>Panicum</taxon>
        <taxon>Panicum sect. Panicum</taxon>
    </lineage>
</organism>
<protein>
    <recommendedName>
        <fullName evidence="1">NB-ARC domain-containing protein</fullName>
    </recommendedName>
</protein>
<sequence>MDAAISAIIGELATRSLSMLIGKYFKPATSKEDCLQRLQWMLLRIRLTVEEAEGRCIRNQAMLQQLNILRKVMYKGFYMLDTFICDVPEEEKGKKDHGVSHSLSQSKFSPAKLSAGSKYDTENIEQMLESLEITVAGMSELVIFLRDYPPMFRQPYSTYLFMEKCMFGRQMEMERVINFLLHEEPPVHCNFGILPIVGPGKVGKTTLVEHVRRDERVRSNFSHVIYLSDNDFREEKQLKIMDGSRIKHQRGDSDEEKFLVIAELVGNIDEGAWGRLHSACQSSIPRGSKVIITHRSENIVNFGTTQALKLKFLSREAYWYFFKALVFGSAEPEEQPRLASIARAIFDEYFDQDVYKAFAGPFIYLHKTAVGLKSSVNVQNWNKILACFKDNTRQNEPGFRKILSEFRMNSDYIFLQRVVDSTQYCVVHNHDRIALVNEEAPKITLHHILDGTGSVRPHGKFDILVWESHLPPYHKYIYNCQIIERDCKVNRKKQGQKRKILS</sequence>
<evidence type="ECO:0000259" key="1">
    <source>
        <dbReference type="Pfam" id="PF00931"/>
    </source>
</evidence>
<name>A0A2T7EK68_9POAL</name>
<dbReference type="Gramene" id="PUZ68237">
    <property type="protein sequence ID" value="PUZ68237"/>
    <property type="gene ID" value="GQ55_2G009500"/>
</dbReference>
<feature type="domain" description="NB-ARC" evidence="1">
    <location>
        <begin position="170"/>
        <end position="328"/>
    </location>
</feature>
<dbReference type="AlphaFoldDB" id="A0A2T7EK68"/>
<dbReference type="InterPro" id="IPR002182">
    <property type="entry name" value="NB-ARC"/>
</dbReference>
<gene>
    <name evidence="2" type="ORF">GQ55_2G009500</name>
</gene>
<dbReference type="Proteomes" id="UP000244336">
    <property type="component" value="Chromosome 2"/>
</dbReference>
<proteinExistence type="predicted"/>
<dbReference type="InterPro" id="IPR027417">
    <property type="entry name" value="P-loop_NTPase"/>
</dbReference>
<dbReference type="Pfam" id="PF00931">
    <property type="entry name" value="NB-ARC"/>
    <property type="match status" value="1"/>
</dbReference>
<dbReference type="OrthoDB" id="652192at2759"/>
<dbReference type="Gene3D" id="3.40.50.300">
    <property type="entry name" value="P-loop containing nucleotide triphosphate hydrolases"/>
    <property type="match status" value="1"/>
</dbReference>
<reference evidence="2 3" key="1">
    <citation type="submission" date="2018-04" db="EMBL/GenBank/DDBJ databases">
        <title>WGS assembly of Panicum hallii var. hallii HAL2.</title>
        <authorList>
            <person name="Lovell J."/>
            <person name="Jenkins J."/>
            <person name="Lowry D."/>
            <person name="Mamidi S."/>
            <person name="Sreedasyam A."/>
            <person name="Weng X."/>
            <person name="Barry K."/>
            <person name="Bonette J."/>
            <person name="Campitelli B."/>
            <person name="Daum C."/>
            <person name="Gordon S."/>
            <person name="Gould B."/>
            <person name="Lipzen A."/>
            <person name="MacQueen A."/>
            <person name="Palacio-Mejia J."/>
            <person name="Plott C."/>
            <person name="Shakirov E."/>
            <person name="Shu S."/>
            <person name="Yoshinaga Y."/>
            <person name="Zane M."/>
            <person name="Rokhsar D."/>
            <person name="Grimwood J."/>
            <person name="Schmutz J."/>
            <person name="Juenger T."/>
        </authorList>
    </citation>
    <scope>NUCLEOTIDE SEQUENCE [LARGE SCALE GENOMIC DNA]</scope>
    <source>
        <strain evidence="3">cv. HAL2</strain>
    </source>
</reference>
<dbReference type="PANTHER" id="PTHR33377:SF20">
    <property type="entry name" value="RX N-TERMINAL DOMAIN-CONTAINING PROTEIN"/>
    <property type="match status" value="1"/>
</dbReference>
<dbReference type="EMBL" id="CM009750">
    <property type="protein sequence ID" value="PUZ68237.1"/>
    <property type="molecule type" value="Genomic_DNA"/>
</dbReference>
<dbReference type="SUPFAM" id="SSF52540">
    <property type="entry name" value="P-loop containing nucleoside triphosphate hydrolases"/>
    <property type="match status" value="1"/>
</dbReference>